<keyword evidence="1" id="KW-0479">Metal-binding</keyword>
<protein>
    <submittedName>
        <fullName evidence="4">M20/M25/M40 family metallo-hydrolase</fullName>
    </submittedName>
</protein>
<dbReference type="PANTHER" id="PTHR43808:SF25">
    <property type="entry name" value="PEPTIDASE M20 DIMERISATION DOMAIN-CONTAINING PROTEIN"/>
    <property type="match status" value="1"/>
</dbReference>
<sequence>MSTQPSDVLDLLDSLVRIESVNPLLDPSGSGESEIASFVAEWGRRHGLSAELVEGTPGRPSVLLRGGRNVGGRRLVLCGHLDTVGIGGNADGITPRVEGDRMYARGAYDMKAGLAACLIAARDAVAAGIDGEVIVAAAADEEASSIGIEDLLGRLDTARIDGAVVSEPTERQIGIAHRGFAWTEVTVTGVAAHGSRPHLGADAIMAAGHVIVAFDEFDRELRTKPHRFLGPGNLHGSLIEGGSEGSTIPDRCVFSVERRTLPGETLEQIEADVAGVLERARPSDERITVTSRTVAFREGMETPEDALIVQKMLAAAGEGSELVPLSYWADSALLSTAGIPTVLFGPEGEGAHADVEWVSLSGTVTAAEVLTRLTMDFCG</sequence>
<accession>A0ABZ3FSA8</accession>
<gene>
    <name evidence="4" type="ORF">AADG42_10500</name>
</gene>
<evidence type="ECO:0000313" key="4">
    <source>
        <dbReference type="EMBL" id="XAN07712.1"/>
    </source>
</evidence>
<dbReference type="SUPFAM" id="SSF53187">
    <property type="entry name" value="Zn-dependent exopeptidases"/>
    <property type="match status" value="1"/>
</dbReference>
<dbReference type="Proteomes" id="UP001442841">
    <property type="component" value="Chromosome"/>
</dbReference>
<dbReference type="Gene3D" id="3.30.70.360">
    <property type="match status" value="1"/>
</dbReference>
<reference evidence="4 5" key="1">
    <citation type="submission" date="2024-04" db="EMBL/GenBank/DDBJ databases">
        <title>Isolation of an actinomycete strain from pig manure.</title>
        <authorList>
            <person name="Gong T."/>
            <person name="Yu Z."/>
            <person name="An M."/>
            <person name="Wei C."/>
            <person name="Yang W."/>
            <person name="Liu L."/>
        </authorList>
    </citation>
    <scope>NUCLEOTIDE SEQUENCE [LARGE SCALE GENOMIC DNA]</scope>
    <source>
        <strain evidence="4 5">ZF39</strain>
    </source>
</reference>
<evidence type="ECO:0000313" key="5">
    <source>
        <dbReference type="Proteomes" id="UP001442841"/>
    </source>
</evidence>
<dbReference type="Pfam" id="PF07687">
    <property type="entry name" value="M20_dimer"/>
    <property type="match status" value="1"/>
</dbReference>
<dbReference type="PANTHER" id="PTHR43808">
    <property type="entry name" value="ACETYLORNITHINE DEACETYLASE"/>
    <property type="match status" value="1"/>
</dbReference>
<evidence type="ECO:0000256" key="2">
    <source>
        <dbReference type="ARBA" id="ARBA00022801"/>
    </source>
</evidence>
<dbReference type="InterPro" id="IPR050072">
    <property type="entry name" value="Peptidase_M20A"/>
</dbReference>
<keyword evidence="2" id="KW-0378">Hydrolase</keyword>
<proteinExistence type="predicted"/>
<dbReference type="InterPro" id="IPR011650">
    <property type="entry name" value="Peptidase_M20_dimer"/>
</dbReference>
<organism evidence="4 5">
    <name type="scientific">Ammonicoccus fulvus</name>
    <dbReference type="NCBI Taxonomy" id="3138240"/>
    <lineage>
        <taxon>Bacteria</taxon>
        <taxon>Bacillati</taxon>
        <taxon>Actinomycetota</taxon>
        <taxon>Actinomycetes</taxon>
        <taxon>Propionibacteriales</taxon>
        <taxon>Propionibacteriaceae</taxon>
        <taxon>Ammonicoccus</taxon>
    </lineage>
</organism>
<dbReference type="Pfam" id="PF01546">
    <property type="entry name" value="Peptidase_M20"/>
    <property type="match status" value="1"/>
</dbReference>
<evidence type="ECO:0000259" key="3">
    <source>
        <dbReference type="Pfam" id="PF07687"/>
    </source>
</evidence>
<feature type="domain" description="Peptidase M20 dimerisation" evidence="3">
    <location>
        <begin position="175"/>
        <end position="283"/>
    </location>
</feature>
<dbReference type="InterPro" id="IPR002933">
    <property type="entry name" value="Peptidase_M20"/>
</dbReference>
<name>A0ABZ3FSA8_9ACTN</name>
<dbReference type="SUPFAM" id="SSF55031">
    <property type="entry name" value="Bacterial exopeptidase dimerisation domain"/>
    <property type="match status" value="1"/>
</dbReference>
<keyword evidence="5" id="KW-1185">Reference proteome</keyword>
<dbReference type="EMBL" id="CP154795">
    <property type="protein sequence ID" value="XAN07712.1"/>
    <property type="molecule type" value="Genomic_DNA"/>
</dbReference>
<dbReference type="RefSeq" id="WP_425309167.1">
    <property type="nucleotide sequence ID" value="NZ_CP154795.1"/>
</dbReference>
<dbReference type="Gene3D" id="3.40.630.10">
    <property type="entry name" value="Zn peptidases"/>
    <property type="match status" value="1"/>
</dbReference>
<evidence type="ECO:0000256" key="1">
    <source>
        <dbReference type="ARBA" id="ARBA00022723"/>
    </source>
</evidence>
<dbReference type="InterPro" id="IPR036264">
    <property type="entry name" value="Bact_exopeptidase_dim_dom"/>
</dbReference>